<reference evidence="1 2" key="1">
    <citation type="submission" date="2022-05" db="EMBL/GenBank/DDBJ databases">
        <title>Whole genome sequences of Escherichia coli of fish isolates collected from Assam, India.</title>
        <authorList>
            <person name="Sudha S."/>
            <person name="Muneeb K.H."/>
            <person name="Rakshit O."/>
            <person name="Mendem S.K."/>
            <person name="Raisen C."/>
            <person name="Holmes M.A."/>
            <person name="Shome B.R."/>
            <person name="Sivaraman G.K."/>
        </authorList>
    </citation>
    <scope>NUCLEOTIDE SEQUENCE [LARGE SCALE GENOMIC DNA]</scope>
    <source>
        <strain evidence="1 2">278</strain>
    </source>
</reference>
<dbReference type="Proteomes" id="UP001332939">
    <property type="component" value="Unassembled WGS sequence"/>
</dbReference>
<dbReference type="EMBL" id="JAMZOO010000003">
    <property type="protein sequence ID" value="MEB6857510.1"/>
    <property type="molecule type" value="Genomic_DNA"/>
</dbReference>
<protein>
    <submittedName>
        <fullName evidence="1">Uncharacterized protein</fullName>
    </submittedName>
</protein>
<gene>
    <name evidence="1" type="ORF">NA736_10755</name>
</gene>
<comment type="caution">
    <text evidence="1">The sequence shown here is derived from an EMBL/GenBank/DDBJ whole genome shotgun (WGS) entry which is preliminary data.</text>
</comment>
<dbReference type="RefSeq" id="WP_325934860.1">
    <property type="nucleotide sequence ID" value="NZ_JAMZOO010000003.1"/>
</dbReference>
<sequence length="261" mass="30391">MYLENINIIPQGMSSILSNHLSDSALCINRDSVLSVENSSGKFVDTKDLNSKLIDVKEEPIYMDMSRTMGSISNSHEIYYDELSHGYFFNKSLFIENRKINFFVDLDEKEIEKIFSDLKNKGYDVNQLLTKKSLESTIDKSIEENIYETIDNNCLLKEKLELIDELSNVISTNNQLKGNFKDNLIKVINDIPLSELFSSCEKYEEQYEIQDSFLISRFIYRFIDDFNKSNNNKIKVNEDLKRRLNSIVLLKSLILKDNNII</sequence>
<evidence type="ECO:0000313" key="2">
    <source>
        <dbReference type="Proteomes" id="UP001332939"/>
    </source>
</evidence>
<accession>A0ABU6EEL6</accession>
<name>A0ABU6EEL6_9GAMM</name>
<organism evidence="1 2">
    <name type="scientific">Proteus cibi</name>
    <dbReference type="NCBI Taxonomy" id="2050966"/>
    <lineage>
        <taxon>Bacteria</taxon>
        <taxon>Pseudomonadati</taxon>
        <taxon>Pseudomonadota</taxon>
        <taxon>Gammaproteobacteria</taxon>
        <taxon>Enterobacterales</taxon>
        <taxon>Morganellaceae</taxon>
        <taxon>Proteus</taxon>
    </lineage>
</organism>
<proteinExistence type="predicted"/>
<evidence type="ECO:0000313" key="1">
    <source>
        <dbReference type="EMBL" id="MEB6857510.1"/>
    </source>
</evidence>
<keyword evidence="2" id="KW-1185">Reference proteome</keyword>